<evidence type="ECO:0000256" key="1">
    <source>
        <dbReference type="SAM" id="MobiDB-lite"/>
    </source>
</evidence>
<keyword evidence="3" id="KW-1185">Reference proteome</keyword>
<proteinExistence type="predicted"/>
<evidence type="ECO:0000313" key="2">
    <source>
        <dbReference type="EMBL" id="MEW1974803.1"/>
    </source>
</evidence>
<reference evidence="2 3" key="1">
    <citation type="submission" date="2024-06" db="EMBL/GenBank/DDBJ databases">
        <title>The Natural Products Discovery Center: Release of the First 8490 Sequenced Strains for Exploring Actinobacteria Biosynthetic Diversity.</title>
        <authorList>
            <person name="Kalkreuter E."/>
            <person name="Kautsar S.A."/>
            <person name="Yang D."/>
            <person name="Bader C.D."/>
            <person name="Teijaro C.N."/>
            <person name="Fluegel L."/>
            <person name="Davis C.M."/>
            <person name="Simpson J.R."/>
            <person name="Lauterbach L."/>
            <person name="Steele A.D."/>
            <person name="Gui C."/>
            <person name="Meng S."/>
            <person name="Li G."/>
            <person name="Viehrig K."/>
            <person name="Ye F."/>
            <person name="Su P."/>
            <person name="Kiefer A.F."/>
            <person name="Nichols A."/>
            <person name="Cepeda A.J."/>
            <person name="Yan W."/>
            <person name="Fan B."/>
            <person name="Jiang Y."/>
            <person name="Adhikari A."/>
            <person name="Zheng C.-J."/>
            <person name="Schuster L."/>
            <person name="Cowan T.M."/>
            <person name="Smanski M.J."/>
            <person name="Chevrette M.G."/>
            <person name="De Carvalho L.P.S."/>
            <person name="Shen B."/>
        </authorList>
    </citation>
    <scope>NUCLEOTIDE SEQUENCE [LARGE SCALE GENOMIC DNA]</scope>
    <source>
        <strain evidence="2 3">NPDC077434</strain>
    </source>
</reference>
<feature type="region of interest" description="Disordered" evidence="1">
    <location>
        <begin position="55"/>
        <end position="88"/>
    </location>
</feature>
<dbReference type="Proteomes" id="UP001553715">
    <property type="component" value="Unassembled WGS sequence"/>
</dbReference>
<dbReference type="RefSeq" id="WP_033106853.1">
    <property type="nucleotide sequence ID" value="NZ_JAJVKR010000008.1"/>
</dbReference>
<feature type="region of interest" description="Disordered" evidence="1">
    <location>
        <begin position="1"/>
        <end position="23"/>
    </location>
</feature>
<name>A0ABV3LG55_9MICO</name>
<evidence type="ECO:0000313" key="3">
    <source>
        <dbReference type="Proteomes" id="UP001553715"/>
    </source>
</evidence>
<accession>A0ABV3LG55</accession>
<dbReference type="Pfam" id="PF13822">
    <property type="entry name" value="ACC_epsilon"/>
    <property type="match status" value="1"/>
</dbReference>
<feature type="compositionally biased region" description="Basic and acidic residues" evidence="1">
    <location>
        <begin position="72"/>
        <end position="82"/>
    </location>
</feature>
<dbReference type="InterPro" id="IPR032716">
    <property type="entry name" value="ACC_epsilon"/>
</dbReference>
<comment type="caution">
    <text evidence="2">The sequence shown here is derived from an EMBL/GenBank/DDBJ whole genome shotgun (WGS) entry which is preliminary data.</text>
</comment>
<organism evidence="2 3">
    <name type="scientific">Microbacterium profundi</name>
    <dbReference type="NCBI Taxonomy" id="450380"/>
    <lineage>
        <taxon>Bacteria</taxon>
        <taxon>Bacillati</taxon>
        <taxon>Actinomycetota</taxon>
        <taxon>Actinomycetes</taxon>
        <taxon>Micrococcales</taxon>
        <taxon>Microbacteriaceae</taxon>
        <taxon>Microbacterium</taxon>
    </lineage>
</organism>
<protein>
    <submittedName>
        <fullName evidence="2">Acyl-CoA carboxylase subunit epsilon</fullName>
    </submittedName>
</protein>
<sequence>MTTSQQPSGDESPARDSAAAQSAADVRIIRGTANEEELAALMAVVGDAYATESADAVAEEPRSSAWRRTQRPLREPLRRDIPWGRFSG</sequence>
<dbReference type="EMBL" id="JBFBMH010000007">
    <property type="protein sequence ID" value="MEW1974803.1"/>
    <property type="molecule type" value="Genomic_DNA"/>
</dbReference>
<gene>
    <name evidence="2" type="ORF">AB0301_06970</name>
</gene>